<feature type="non-terminal residue" evidence="1">
    <location>
        <position position="1"/>
    </location>
</feature>
<name>A0ABU4S3A2_9GAMM</name>
<evidence type="ECO:0000313" key="2">
    <source>
        <dbReference type="Proteomes" id="UP001273505"/>
    </source>
</evidence>
<sequence>TPLYDEEGDWEGIRNFRRLRFEVAANNGNTSFLPRPDPYYAWHYRPEYQLNKGHPKIEETSSC</sequence>
<accession>A0ABU4S3A2</accession>
<dbReference type="Proteomes" id="UP001273505">
    <property type="component" value="Unassembled WGS sequence"/>
</dbReference>
<gene>
    <name evidence="1" type="ORF">SCD92_19760</name>
</gene>
<dbReference type="EMBL" id="JAXAFO010000114">
    <property type="protein sequence ID" value="MDX6851608.1"/>
    <property type="molecule type" value="Genomic_DNA"/>
</dbReference>
<evidence type="ECO:0000313" key="1">
    <source>
        <dbReference type="EMBL" id="MDX6851608.1"/>
    </source>
</evidence>
<organism evidence="1 2">
    <name type="scientific">Gilvimarinus gilvus</name>
    <dbReference type="NCBI Taxonomy" id="3058038"/>
    <lineage>
        <taxon>Bacteria</taxon>
        <taxon>Pseudomonadati</taxon>
        <taxon>Pseudomonadota</taxon>
        <taxon>Gammaproteobacteria</taxon>
        <taxon>Cellvibrionales</taxon>
        <taxon>Cellvibrionaceae</taxon>
        <taxon>Gilvimarinus</taxon>
    </lineage>
</organism>
<proteinExistence type="predicted"/>
<comment type="caution">
    <text evidence="1">The sequence shown here is derived from an EMBL/GenBank/DDBJ whole genome shotgun (WGS) entry which is preliminary data.</text>
</comment>
<reference evidence="1 2" key="1">
    <citation type="submission" date="2023-11" db="EMBL/GenBank/DDBJ databases">
        <title>Gilvimarinus fulvus sp. nov., isolated from the surface of Kelp.</title>
        <authorList>
            <person name="Sun Y.Y."/>
            <person name="Gong Y."/>
            <person name="Du Z.J."/>
        </authorList>
    </citation>
    <scope>NUCLEOTIDE SEQUENCE [LARGE SCALE GENOMIC DNA]</scope>
    <source>
        <strain evidence="1 2">SDUM040013</strain>
    </source>
</reference>
<keyword evidence="2" id="KW-1185">Reference proteome</keyword>
<protein>
    <submittedName>
        <fullName evidence="1">Uncharacterized protein</fullName>
    </submittedName>
</protein>
<dbReference type="RefSeq" id="WP_319835170.1">
    <property type="nucleotide sequence ID" value="NZ_JAXAFO010000114.1"/>
</dbReference>